<name>A0AAN8R641_9TELE</name>
<dbReference type="EMBL" id="JAGTTL010000003">
    <property type="protein sequence ID" value="KAK6324889.1"/>
    <property type="molecule type" value="Genomic_DNA"/>
</dbReference>
<dbReference type="AlphaFoldDB" id="A0AAN8R641"/>
<accession>A0AAN8R641</accession>
<evidence type="ECO:0000313" key="3">
    <source>
        <dbReference type="Proteomes" id="UP001356427"/>
    </source>
</evidence>
<dbReference type="Proteomes" id="UP001356427">
    <property type="component" value="Unassembled WGS sequence"/>
</dbReference>
<sequence length="152" mass="17124">MPTTAELEKLQVMESSDDDPANVVRFKPTITTDLEKRKENTNLTWLKIATALDPRLKHLKCLPRPERGEVWALVSISLKEERPAQQPDKATESEPPKKAALLLSASESDEEEESIKNVVECYKAEPSINMEDCPLQWWSQQAGAHTRLACIA</sequence>
<gene>
    <name evidence="2" type="ORF">J4Q44_G00042310</name>
</gene>
<evidence type="ECO:0000313" key="2">
    <source>
        <dbReference type="EMBL" id="KAK6324889.1"/>
    </source>
</evidence>
<evidence type="ECO:0000256" key="1">
    <source>
        <dbReference type="SAM" id="MobiDB-lite"/>
    </source>
</evidence>
<keyword evidence="3" id="KW-1185">Reference proteome</keyword>
<comment type="caution">
    <text evidence="2">The sequence shown here is derived from an EMBL/GenBank/DDBJ whole genome shotgun (WGS) entry which is preliminary data.</text>
</comment>
<reference evidence="2 3" key="1">
    <citation type="submission" date="2021-04" db="EMBL/GenBank/DDBJ databases">
        <authorList>
            <person name="De Guttry C."/>
            <person name="Zahm M."/>
            <person name="Klopp C."/>
            <person name="Cabau C."/>
            <person name="Louis A."/>
            <person name="Berthelot C."/>
            <person name="Parey E."/>
            <person name="Roest Crollius H."/>
            <person name="Montfort J."/>
            <person name="Robinson-Rechavi M."/>
            <person name="Bucao C."/>
            <person name="Bouchez O."/>
            <person name="Gislard M."/>
            <person name="Lluch J."/>
            <person name="Milhes M."/>
            <person name="Lampietro C."/>
            <person name="Lopez Roques C."/>
            <person name="Donnadieu C."/>
            <person name="Braasch I."/>
            <person name="Desvignes T."/>
            <person name="Postlethwait J."/>
            <person name="Bobe J."/>
            <person name="Wedekind C."/>
            <person name="Guiguen Y."/>
        </authorList>
    </citation>
    <scope>NUCLEOTIDE SEQUENCE [LARGE SCALE GENOMIC DNA]</scope>
    <source>
        <strain evidence="2">Cs_M1</strain>
        <tissue evidence="2">Blood</tissue>
    </source>
</reference>
<protein>
    <recommendedName>
        <fullName evidence="4">HAT C-terminal dimerisation domain-containing protein</fullName>
    </recommendedName>
</protein>
<feature type="region of interest" description="Disordered" evidence="1">
    <location>
        <begin position="80"/>
        <end position="114"/>
    </location>
</feature>
<evidence type="ECO:0008006" key="4">
    <source>
        <dbReference type="Google" id="ProtNLM"/>
    </source>
</evidence>
<proteinExistence type="predicted"/>
<feature type="compositionally biased region" description="Basic and acidic residues" evidence="1">
    <location>
        <begin position="80"/>
        <end position="97"/>
    </location>
</feature>
<organism evidence="2 3">
    <name type="scientific">Coregonus suidteri</name>
    <dbReference type="NCBI Taxonomy" id="861788"/>
    <lineage>
        <taxon>Eukaryota</taxon>
        <taxon>Metazoa</taxon>
        <taxon>Chordata</taxon>
        <taxon>Craniata</taxon>
        <taxon>Vertebrata</taxon>
        <taxon>Euteleostomi</taxon>
        <taxon>Actinopterygii</taxon>
        <taxon>Neopterygii</taxon>
        <taxon>Teleostei</taxon>
        <taxon>Protacanthopterygii</taxon>
        <taxon>Salmoniformes</taxon>
        <taxon>Salmonidae</taxon>
        <taxon>Coregoninae</taxon>
        <taxon>Coregonus</taxon>
    </lineage>
</organism>